<name>A0ABW3B2H4_9FLAO</name>
<accession>A0ABW3B2H4</accession>
<dbReference type="RefSeq" id="WP_379933173.1">
    <property type="nucleotide sequence ID" value="NZ_JBHTHY010000004.1"/>
</dbReference>
<gene>
    <name evidence="2" type="ORF">ACFQZJ_06365</name>
</gene>
<dbReference type="EMBL" id="JBHTHY010000004">
    <property type="protein sequence ID" value="MFD0797076.1"/>
    <property type="molecule type" value="Genomic_DNA"/>
</dbReference>
<keyword evidence="3" id="KW-1185">Reference proteome</keyword>
<reference evidence="3" key="1">
    <citation type="journal article" date="2019" name="Int. J. Syst. Evol. Microbiol.">
        <title>The Global Catalogue of Microorganisms (GCM) 10K type strain sequencing project: providing services to taxonomists for standard genome sequencing and annotation.</title>
        <authorList>
            <consortium name="The Broad Institute Genomics Platform"/>
            <consortium name="The Broad Institute Genome Sequencing Center for Infectious Disease"/>
            <person name="Wu L."/>
            <person name="Ma J."/>
        </authorList>
    </citation>
    <scope>NUCLEOTIDE SEQUENCE [LARGE SCALE GENOMIC DNA]</scope>
    <source>
        <strain evidence="3">CCUG 61948</strain>
    </source>
</reference>
<evidence type="ECO:0000313" key="2">
    <source>
        <dbReference type="EMBL" id="MFD0797076.1"/>
    </source>
</evidence>
<dbReference type="Proteomes" id="UP001597012">
    <property type="component" value="Unassembled WGS sequence"/>
</dbReference>
<protein>
    <recommendedName>
        <fullName evidence="4">Porin family protein</fullName>
    </recommendedName>
</protein>
<sequence length="166" mass="17750">MKKITVVLVALLSTAYMNAQTDQGNFLIEANTGFGGLASHPASTSFRLVSVDGETDFSVGAEAGYFIADDLAIKVGLGYADADETFTFKGGVKYYLFSNIPLQIDIAGASGQGNQNPLWLGGQGGYAIFINDNVSIEPGFRYNYSLNQDFADVGVLEFNVGFVIFI</sequence>
<dbReference type="SUPFAM" id="SSF56925">
    <property type="entry name" value="OMPA-like"/>
    <property type="match status" value="1"/>
</dbReference>
<keyword evidence="1" id="KW-0732">Signal</keyword>
<proteinExistence type="predicted"/>
<evidence type="ECO:0000313" key="3">
    <source>
        <dbReference type="Proteomes" id="UP001597012"/>
    </source>
</evidence>
<dbReference type="InterPro" id="IPR011250">
    <property type="entry name" value="OMP/PagP_B-barrel"/>
</dbReference>
<evidence type="ECO:0000256" key="1">
    <source>
        <dbReference type="SAM" id="SignalP"/>
    </source>
</evidence>
<organism evidence="2 3">
    <name type="scientific">Maribacter chungangensis</name>
    <dbReference type="NCBI Taxonomy" id="1069117"/>
    <lineage>
        <taxon>Bacteria</taxon>
        <taxon>Pseudomonadati</taxon>
        <taxon>Bacteroidota</taxon>
        <taxon>Flavobacteriia</taxon>
        <taxon>Flavobacteriales</taxon>
        <taxon>Flavobacteriaceae</taxon>
        <taxon>Maribacter</taxon>
    </lineage>
</organism>
<feature type="chain" id="PRO_5045182257" description="Porin family protein" evidence="1">
    <location>
        <begin position="20"/>
        <end position="166"/>
    </location>
</feature>
<feature type="signal peptide" evidence="1">
    <location>
        <begin position="1"/>
        <end position="19"/>
    </location>
</feature>
<comment type="caution">
    <text evidence="2">The sequence shown here is derived from an EMBL/GenBank/DDBJ whole genome shotgun (WGS) entry which is preliminary data.</text>
</comment>
<evidence type="ECO:0008006" key="4">
    <source>
        <dbReference type="Google" id="ProtNLM"/>
    </source>
</evidence>